<organism evidence="6 7">
    <name type="scientific">Aquimarina amphilecti</name>
    <dbReference type="NCBI Taxonomy" id="1038014"/>
    <lineage>
        <taxon>Bacteria</taxon>
        <taxon>Pseudomonadati</taxon>
        <taxon>Bacteroidota</taxon>
        <taxon>Flavobacteriia</taxon>
        <taxon>Flavobacteriales</taxon>
        <taxon>Flavobacteriaceae</taxon>
        <taxon>Aquimarina</taxon>
    </lineage>
</organism>
<evidence type="ECO:0000256" key="2">
    <source>
        <dbReference type="ARBA" id="ARBA00023015"/>
    </source>
</evidence>
<dbReference type="GO" id="GO:0003700">
    <property type="term" value="F:DNA-binding transcription factor activity"/>
    <property type="evidence" value="ECO:0007669"/>
    <property type="project" value="InterPro"/>
</dbReference>
<dbReference type="InterPro" id="IPR036390">
    <property type="entry name" value="WH_DNA-bd_sf"/>
</dbReference>
<dbReference type="InterPro" id="IPR000847">
    <property type="entry name" value="LysR_HTH_N"/>
</dbReference>
<keyword evidence="4" id="KW-0804">Transcription</keyword>
<evidence type="ECO:0000256" key="1">
    <source>
        <dbReference type="ARBA" id="ARBA00009437"/>
    </source>
</evidence>
<dbReference type="Pfam" id="PF00126">
    <property type="entry name" value="HTH_1"/>
    <property type="match status" value="1"/>
</dbReference>
<dbReference type="InterPro" id="IPR005119">
    <property type="entry name" value="LysR_subst-bd"/>
</dbReference>
<proteinExistence type="inferred from homology"/>
<dbReference type="STRING" id="1038014.SAMN04487910_0292"/>
<dbReference type="SUPFAM" id="SSF46785">
    <property type="entry name" value="Winged helix' DNA-binding domain"/>
    <property type="match status" value="1"/>
</dbReference>
<dbReference type="Gene3D" id="1.10.10.10">
    <property type="entry name" value="Winged helix-like DNA-binding domain superfamily/Winged helix DNA-binding domain"/>
    <property type="match status" value="1"/>
</dbReference>
<dbReference type="PRINTS" id="PR00039">
    <property type="entry name" value="HTHLYSR"/>
</dbReference>
<keyword evidence="3" id="KW-0238">DNA-binding</keyword>
<dbReference type="PROSITE" id="PS50931">
    <property type="entry name" value="HTH_LYSR"/>
    <property type="match status" value="1"/>
</dbReference>
<dbReference type="RefSeq" id="WP_091404539.1">
    <property type="nucleotide sequence ID" value="NZ_FOAB01000001.1"/>
</dbReference>
<dbReference type="EMBL" id="FOAB01000001">
    <property type="protein sequence ID" value="SEK33939.1"/>
    <property type="molecule type" value="Genomic_DNA"/>
</dbReference>
<accession>A0A1H7G721</accession>
<reference evidence="6 7" key="1">
    <citation type="submission" date="2016-10" db="EMBL/GenBank/DDBJ databases">
        <authorList>
            <person name="de Groot N.N."/>
        </authorList>
    </citation>
    <scope>NUCLEOTIDE SEQUENCE [LARGE SCALE GENOMIC DNA]</scope>
    <source>
        <strain evidence="6 7">DSM 25232</strain>
    </source>
</reference>
<dbReference type="FunFam" id="1.10.10.10:FF:000001">
    <property type="entry name" value="LysR family transcriptional regulator"/>
    <property type="match status" value="1"/>
</dbReference>
<protein>
    <submittedName>
        <fullName evidence="6">Transcriptional regulator, LysR family</fullName>
    </submittedName>
</protein>
<keyword evidence="7" id="KW-1185">Reference proteome</keyword>
<feature type="domain" description="HTH lysR-type" evidence="5">
    <location>
        <begin position="5"/>
        <end position="62"/>
    </location>
</feature>
<name>A0A1H7G721_AQUAM</name>
<dbReference type="InterPro" id="IPR036388">
    <property type="entry name" value="WH-like_DNA-bd_sf"/>
</dbReference>
<dbReference type="Pfam" id="PF03466">
    <property type="entry name" value="LysR_substrate"/>
    <property type="match status" value="1"/>
</dbReference>
<comment type="similarity">
    <text evidence="1">Belongs to the LysR transcriptional regulatory family.</text>
</comment>
<dbReference type="OrthoDB" id="9803735at2"/>
<dbReference type="PANTHER" id="PTHR30346">
    <property type="entry name" value="TRANSCRIPTIONAL DUAL REGULATOR HCAR-RELATED"/>
    <property type="match status" value="1"/>
</dbReference>
<keyword evidence="2" id="KW-0805">Transcription regulation</keyword>
<dbReference type="SUPFAM" id="SSF53850">
    <property type="entry name" value="Periplasmic binding protein-like II"/>
    <property type="match status" value="1"/>
</dbReference>
<dbReference type="PANTHER" id="PTHR30346:SF0">
    <property type="entry name" value="HCA OPERON TRANSCRIPTIONAL ACTIVATOR HCAR"/>
    <property type="match status" value="1"/>
</dbReference>
<sequence length="298" mass="33859">MSYQLELRHFTYFLAVAEELHFRKAAERLFISQPGLSRQIKQMEGIIGAELFIRNKRNVSLTAAGEYLKKEVAYIFNHIDFTIKQTSLIDKGSEGEVRIGFLGSAIQTVIPDLLVKADKEYPKIQFSLEEMSNYDQVKSIVSDELDIGFVRLARVPDGVCIKVVQTDSFSLVLPKDHLLTKKNFRSVAQVSLEHFILFSSDYSSIYYDKIMSICEDKGFTPIVSHKSVHAQTIFKLVESGLGVAIVPTSLQYGFDLNVKFLEIPKISQKAALSVIWKEDNRNPALEKVKKFLDPDNRQ</sequence>
<dbReference type="Gene3D" id="3.40.190.10">
    <property type="entry name" value="Periplasmic binding protein-like II"/>
    <property type="match status" value="2"/>
</dbReference>
<dbReference type="GO" id="GO:0032993">
    <property type="term" value="C:protein-DNA complex"/>
    <property type="evidence" value="ECO:0007669"/>
    <property type="project" value="TreeGrafter"/>
</dbReference>
<evidence type="ECO:0000259" key="5">
    <source>
        <dbReference type="PROSITE" id="PS50931"/>
    </source>
</evidence>
<evidence type="ECO:0000256" key="4">
    <source>
        <dbReference type="ARBA" id="ARBA00023163"/>
    </source>
</evidence>
<dbReference type="AlphaFoldDB" id="A0A1H7G721"/>
<dbReference type="Proteomes" id="UP000198521">
    <property type="component" value="Unassembled WGS sequence"/>
</dbReference>
<dbReference type="GO" id="GO:0003677">
    <property type="term" value="F:DNA binding"/>
    <property type="evidence" value="ECO:0007669"/>
    <property type="project" value="UniProtKB-KW"/>
</dbReference>
<evidence type="ECO:0000313" key="6">
    <source>
        <dbReference type="EMBL" id="SEK33939.1"/>
    </source>
</evidence>
<evidence type="ECO:0000256" key="3">
    <source>
        <dbReference type="ARBA" id="ARBA00023125"/>
    </source>
</evidence>
<evidence type="ECO:0000313" key="7">
    <source>
        <dbReference type="Proteomes" id="UP000198521"/>
    </source>
</evidence>
<gene>
    <name evidence="6" type="ORF">SAMN04487910_0292</name>
</gene>